<dbReference type="PANTHER" id="PTHR10689">
    <property type="entry name" value="MICROSOMAL GLUTATHIONE S-TRANSFERASE 1"/>
    <property type="match status" value="1"/>
</dbReference>
<evidence type="ECO:0000256" key="10">
    <source>
        <dbReference type="ARBA" id="ARBA00022989"/>
    </source>
</evidence>
<dbReference type="EMBL" id="KQ971372">
    <property type="protein sequence ID" value="EFA09538.2"/>
    <property type="molecule type" value="Genomic_DNA"/>
</dbReference>
<evidence type="ECO:0000313" key="18">
    <source>
        <dbReference type="EMBL" id="EFA09538.2"/>
    </source>
</evidence>
<keyword evidence="7 17" id="KW-0812">Transmembrane</keyword>
<comment type="catalytic activity">
    <reaction evidence="16">
        <text>RX + glutathione = an S-substituted glutathione + a halide anion + H(+)</text>
        <dbReference type="Rhea" id="RHEA:16437"/>
        <dbReference type="ChEBI" id="CHEBI:15378"/>
        <dbReference type="ChEBI" id="CHEBI:16042"/>
        <dbReference type="ChEBI" id="CHEBI:17792"/>
        <dbReference type="ChEBI" id="CHEBI:57925"/>
        <dbReference type="ChEBI" id="CHEBI:90779"/>
        <dbReference type="EC" id="2.5.1.18"/>
    </reaction>
    <physiologicalReaction direction="left-to-right" evidence="16">
        <dbReference type="Rhea" id="RHEA:16438"/>
    </physiologicalReaction>
</comment>
<evidence type="ECO:0000256" key="11">
    <source>
        <dbReference type="ARBA" id="ARBA00022990"/>
    </source>
</evidence>
<dbReference type="eggNOG" id="ENOG502S0BD">
    <property type="taxonomic scope" value="Eukaryota"/>
</dbReference>
<evidence type="ECO:0000256" key="5">
    <source>
        <dbReference type="ARBA" id="ARBA00012452"/>
    </source>
</evidence>
<dbReference type="AlphaFoldDB" id="D6X0W8"/>
<evidence type="ECO:0000256" key="12">
    <source>
        <dbReference type="ARBA" id="ARBA00023128"/>
    </source>
</evidence>
<reference evidence="18 19" key="2">
    <citation type="journal article" date="2010" name="Nucleic Acids Res.">
        <title>BeetleBase in 2010: revisions to provide comprehensive genomic information for Tribolium castaneum.</title>
        <authorList>
            <person name="Kim H.S."/>
            <person name="Murphy T."/>
            <person name="Xia J."/>
            <person name="Caragea D."/>
            <person name="Park Y."/>
            <person name="Beeman R.W."/>
            <person name="Lorenzen M.D."/>
            <person name="Butcher S."/>
            <person name="Manak J.R."/>
            <person name="Brown S.J."/>
        </authorList>
    </citation>
    <scope>GENOME REANNOTATION</scope>
    <source>
        <strain evidence="18 19">Georgia GA2</strain>
    </source>
</reference>
<organism evidence="18 19">
    <name type="scientific">Tribolium castaneum</name>
    <name type="common">Red flour beetle</name>
    <dbReference type="NCBI Taxonomy" id="7070"/>
    <lineage>
        <taxon>Eukaryota</taxon>
        <taxon>Metazoa</taxon>
        <taxon>Ecdysozoa</taxon>
        <taxon>Arthropoda</taxon>
        <taxon>Hexapoda</taxon>
        <taxon>Insecta</taxon>
        <taxon>Pterygota</taxon>
        <taxon>Neoptera</taxon>
        <taxon>Endopterygota</taxon>
        <taxon>Coleoptera</taxon>
        <taxon>Polyphaga</taxon>
        <taxon>Cucujiformia</taxon>
        <taxon>Tenebrionidae</taxon>
        <taxon>Tenebrionidae incertae sedis</taxon>
        <taxon>Tribolium</taxon>
    </lineage>
</organism>
<dbReference type="GO" id="GO:0004364">
    <property type="term" value="F:glutathione transferase activity"/>
    <property type="evidence" value="ECO:0007669"/>
    <property type="project" value="UniProtKB-EC"/>
</dbReference>
<dbReference type="InParanoid" id="D6X0W8"/>
<accession>D6X0W8</accession>
<comment type="similarity">
    <text evidence="4">Belongs to the MAPEG family.</text>
</comment>
<dbReference type="InterPro" id="IPR040162">
    <property type="entry name" value="MGST1-like"/>
</dbReference>
<evidence type="ECO:0000256" key="16">
    <source>
        <dbReference type="ARBA" id="ARBA00049385"/>
    </source>
</evidence>
<keyword evidence="10 17" id="KW-1133">Transmembrane helix</keyword>
<dbReference type="OMA" id="MAHTINT"/>
<evidence type="ECO:0000256" key="4">
    <source>
        <dbReference type="ARBA" id="ARBA00010459"/>
    </source>
</evidence>
<keyword evidence="9" id="KW-0256">Endoplasmic reticulum</keyword>
<evidence type="ECO:0000256" key="17">
    <source>
        <dbReference type="SAM" id="Phobius"/>
    </source>
</evidence>
<dbReference type="InterPro" id="IPR001129">
    <property type="entry name" value="Membr-assoc_MAPEG"/>
</dbReference>
<name>D6X0W8_TRICA</name>
<dbReference type="Proteomes" id="UP000007266">
    <property type="component" value="Linkage group 9"/>
</dbReference>
<dbReference type="GO" id="GO:0005741">
    <property type="term" value="C:mitochondrial outer membrane"/>
    <property type="evidence" value="ECO:0007669"/>
    <property type="project" value="UniProtKB-SubCell"/>
</dbReference>
<dbReference type="InterPro" id="IPR023352">
    <property type="entry name" value="MAPEG-like_dom_sf"/>
</dbReference>
<keyword evidence="13 17" id="KW-0472">Membrane</keyword>
<evidence type="ECO:0000256" key="1">
    <source>
        <dbReference type="ARBA" id="ARBA00003701"/>
    </source>
</evidence>
<dbReference type="PANTHER" id="PTHR10689:SF6">
    <property type="entry name" value="MICROSOMAL GLUTATHIONE S-TRANSFERASE 1"/>
    <property type="match status" value="1"/>
</dbReference>
<evidence type="ECO:0000256" key="8">
    <source>
        <dbReference type="ARBA" id="ARBA00022787"/>
    </source>
</evidence>
<dbReference type="Pfam" id="PF01124">
    <property type="entry name" value="MAPEG"/>
    <property type="match status" value="1"/>
</dbReference>
<dbReference type="HOGENOM" id="CLU_105467_1_0_1"/>
<keyword evidence="12" id="KW-0496">Mitochondrion</keyword>
<comment type="subcellular location">
    <subcellularLocation>
        <location evidence="3">Endoplasmic reticulum membrane</location>
        <topology evidence="3">Multi-pass membrane protein</topology>
    </subcellularLocation>
    <subcellularLocation>
        <location evidence="2">Mitochondrion outer membrane</location>
    </subcellularLocation>
</comment>
<evidence type="ECO:0000256" key="13">
    <source>
        <dbReference type="ARBA" id="ARBA00023136"/>
    </source>
</evidence>
<dbReference type="SUPFAM" id="SSF161084">
    <property type="entry name" value="MAPEG domain-like"/>
    <property type="match status" value="1"/>
</dbReference>
<dbReference type="Gene3D" id="1.20.120.550">
    <property type="entry name" value="Membrane associated eicosanoid/glutathione metabolism-like domain"/>
    <property type="match status" value="1"/>
</dbReference>
<dbReference type="GO" id="GO:0005789">
    <property type="term" value="C:endoplasmic reticulum membrane"/>
    <property type="evidence" value="ECO:0007669"/>
    <property type="project" value="UniProtKB-SubCell"/>
</dbReference>
<keyword evidence="11" id="KW-0007">Acetylation</keyword>
<comment type="subunit">
    <text evidence="14">Homotrimer; The trimer binds only one molecule of glutathione.</text>
</comment>
<keyword evidence="8" id="KW-1000">Mitochondrion outer membrane</keyword>
<evidence type="ECO:0000256" key="2">
    <source>
        <dbReference type="ARBA" id="ARBA00004294"/>
    </source>
</evidence>
<protein>
    <recommendedName>
        <fullName evidence="15">Microsomal glutathione S-transferase 1</fullName>
        <ecNumber evidence="5">2.5.1.18</ecNumber>
    </recommendedName>
</protein>
<evidence type="ECO:0000256" key="9">
    <source>
        <dbReference type="ARBA" id="ARBA00022824"/>
    </source>
</evidence>
<evidence type="ECO:0000256" key="14">
    <source>
        <dbReference type="ARBA" id="ARBA00038540"/>
    </source>
</evidence>
<evidence type="ECO:0000256" key="6">
    <source>
        <dbReference type="ARBA" id="ARBA00022679"/>
    </source>
</evidence>
<evidence type="ECO:0000313" key="19">
    <source>
        <dbReference type="Proteomes" id="UP000007266"/>
    </source>
</evidence>
<reference evidence="18 19" key="1">
    <citation type="journal article" date="2008" name="Nature">
        <title>The genome of the model beetle and pest Tribolium castaneum.</title>
        <authorList>
            <consortium name="Tribolium Genome Sequencing Consortium"/>
            <person name="Richards S."/>
            <person name="Gibbs R.A."/>
            <person name="Weinstock G.M."/>
            <person name="Brown S.J."/>
            <person name="Denell R."/>
            <person name="Beeman R.W."/>
            <person name="Gibbs R."/>
            <person name="Beeman R.W."/>
            <person name="Brown S.J."/>
            <person name="Bucher G."/>
            <person name="Friedrich M."/>
            <person name="Grimmelikhuijzen C.J."/>
            <person name="Klingler M."/>
            <person name="Lorenzen M."/>
            <person name="Richards S."/>
            <person name="Roth S."/>
            <person name="Schroder R."/>
            <person name="Tautz D."/>
            <person name="Zdobnov E.M."/>
            <person name="Muzny D."/>
            <person name="Gibbs R.A."/>
            <person name="Weinstock G.M."/>
            <person name="Attaway T."/>
            <person name="Bell S."/>
            <person name="Buhay C.J."/>
            <person name="Chandrabose M.N."/>
            <person name="Chavez D."/>
            <person name="Clerk-Blankenburg K.P."/>
            <person name="Cree A."/>
            <person name="Dao M."/>
            <person name="Davis C."/>
            <person name="Chacko J."/>
            <person name="Dinh H."/>
            <person name="Dugan-Rocha S."/>
            <person name="Fowler G."/>
            <person name="Garner T.T."/>
            <person name="Garnes J."/>
            <person name="Gnirke A."/>
            <person name="Hawes A."/>
            <person name="Hernandez J."/>
            <person name="Hines S."/>
            <person name="Holder M."/>
            <person name="Hume J."/>
            <person name="Jhangiani S.N."/>
            <person name="Joshi V."/>
            <person name="Khan Z.M."/>
            <person name="Jackson L."/>
            <person name="Kovar C."/>
            <person name="Kowis A."/>
            <person name="Lee S."/>
            <person name="Lewis L.R."/>
            <person name="Margolis J."/>
            <person name="Morgan M."/>
            <person name="Nazareth L.V."/>
            <person name="Nguyen N."/>
            <person name="Okwuonu G."/>
            <person name="Parker D."/>
            <person name="Richards S."/>
            <person name="Ruiz S.J."/>
            <person name="Santibanez J."/>
            <person name="Savard J."/>
            <person name="Scherer S.E."/>
            <person name="Schneider B."/>
            <person name="Sodergren E."/>
            <person name="Tautz D."/>
            <person name="Vattahil S."/>
            <person name="Villasana D."/>
            <person name="White C.S."/>
            <person name="Wright R."/>
            <person name="Park Y."/>
            <person name="Beeman R.W."/>
            <person name="Lord J."/>
            <person name="Oppert B."/>
            <person name="Lorenzen M."/>
            <person name="Brown S."/>
            <person name="Wang L."/>
            <person name="Savard J."/>
            <person name="Tautz D."/>
            <person name="Richards S."/>
            <person name="Weinstock G."/>
            <person name="Gibbs R.A."/>
            <person name="Liu Y."/>
            <person name="Worley K."/>
            <person name="Weinstock G."/>
            <person name="Elsik C.G."/>
            <person name="Reese J.T."/>
            <person name="Elhaik E."/>
            <person name="Landan G."/>
            <person name="Graur D."/>
            <person name="Arensburger P."/>
            <person name="Atkinson P."/>
            <person name="Beeman R.W."/>
            <person name="Beidler J."/>
            <person name="Brown S.J."/>
            <person name="Demuth J.P."/>
            <person name="Drury D.W."/>
            <person name="Du Y.Z."/>
            <person name="Fujiwara H."/>
            <person name="Lorenzen M."/>
            <person name="Maselli V."/>
            <person name="Osanai M."/>
            <person name="Park Y."/>
            <person name="Robertson H.M."/>
            <person name="Tu Z."/>
            <person name="Wang J.J."/>
            <person name="Wang S."/>
            <person name="Richards S."/>
            <person name="Song H."/>
            <person name="Zhang L."/>
            <person name="Sodergren E."/>
            <person name="Werner D."/>
            <person name="Stanke M."/>
            <person name="Morgenstern B."/>
            <person name="Solovyev V."/>
            <person name="Kosarev P."/>
            <person name="Brown G."/>
            <person name="Chen H.C."/>
            <person name="Ermolaeva O."/>
            <person name="Hlavina W."/>
            <person name="Kapustin Y."/>
            <person name="Kiryutin B."/>
            <person name="Kitts P."/>
            <person name="Maglott D."/>
            <person name="Pruitt K."/>
            <person name="Sapojnikov V."/>
            <person name="Souvorov A."/>
            <person name="Mackey A.J."/>
            <person name="Waterhouse R.M."/>
            <person name="Wyder S."/>
            <person name="Zdobnov E.M."/>
            <person name="Zdobnov E.M."/>
            <person name="Wyder S."/>
            <person name="Kriventseva E.V."/>
            <person name="Kadowaki T."/>
            <person name="Bork P."/>
            <person name="Aranda M."/>
            <person name="Bao R."/>
            <person name="Beermann A."/>
            <person name="Berns N."/>
            <person name="Bolognesi R."/>
            <person name="Bonneton F."/>
            <person name="Bopp D."/>
            <person name="Brown S.J."/>
            <person name="Bucher G."/>
            <person name="Butts T."/>
            <person name="Chaumot A."/>
            <person name="Denell R.E."/>
            <person name="Ferrier D.E."/>
            <person name="Friedrich M."/>
            <person name="Gordon C.M."/>
            <person name="Jindra M."/>
            <person name="Klingler M."/>
            <person name="Lan Q."/>
            <person name="Lattorff H.M."/>
            <person name="Laudet V."/>
            <person name="von Levetsow C."/>
            <person name="Liu Z."/>
            <person name="Lutz R."/>
            <person name="Lynch J.A."/>
            <person name="da Fonseca R.N."/>
            <person name="Posnien N."/>
            <person name="Reuter R."/>
            <person name="Roth S."/>
            <person name="Savard J."/>
            <person name="Schinko J.B."/>
            <person name="Schmitt C."/>
            <person name="Schoppmeier M."/>
            <person name="Schroder R."/>
            <person name="Shippy T.D."/>
            <person name="Simonnet F."/>
            <person name="Marques-Souza H."/>
            <person name="Tautz D."/>
            <person name="Tomoyasu Y."/>
            <person name="Trauner J."/>
            <person name="Van der Zee M."/>
            <person name="Vervoort M."/>
            <person name="Wittkopp N."/>
            <person name="Wimmer E.A."/>
            <person name="Yang X."/>
            <person name="Jones A.K."/>
            <person name="Sattelle D.B."/>
            <person name="Ebert P.R."/>
            <person name="Nelson D."/>
            <person name="Scott J.G."/>
            <person name="Beeman R.W."/>
            <person name="Muthukrishnan S."/>
            <person name="Kramer K.J."/>
            <person name="Arakane Y."/>
            <person name="Beeman R.W."/>
            <person name="Zhu Q."/>
            <person name="Hogenkamp D."/>
            <person name="Dixit R."/>
            <person name="Oppert B."/>
            <person name="Jiang H."/>
            <person name="Zou Z."/>
            <person name="Marshall J."/>
            <person name="Elpidina E."/>
            <person name="Vinokurov K."/>
            <person name="Oppert C."/>
            <person name="Zou Z."/>
            <person name="Evans J."/>
            <person name="Lu Z."/>
            <person name="Zhao P."/>
            <person name="Sumathipala N."/>
            <person name="Altincicek B."/>
            <person name="Vilcinskas A."/>
            <person name="Williams M."/>
            <person name="Hultmark D."/>
            <person name="Hetru C."/>
            <person name="Jiang H."/>
            <person name="Grimmelikhuijzen C.J."/>
            <person name="Hauser F."/>
            <person name="Cazzamali G."/>
            <person name="Williamson M."/>
            <person name="Park Y."/>
            <person name="Li B."/>
            <person name="Tanaka Y."/>
            <person name="Predel R."/>
            <person name="Neupert S."/>
            <person name="Schachtner J."/>
            <person name="Verleyen P."/>
            <person name="Raible F."/>
            <person name="Bork P."/>
            <person name="Friedrich M."/>
            <person name="Walden K.K."/>
            <person name="Robertson H.M."/>
            <person name="Angeli S."/>
            <person name="Foret S."/>
            <person name="Bucher G."/>
            <person name="Schuetz S."/>
            <person name="Maleszka R."/>
            <person name="Wimmer E.A."/>
            <person name="Beeman R.W."/>
            <person name="Lorenzen M."/>
            <person name="Tomoyasu Y."/>
            <person name="Miller S.C."/>
            <person name="Grossmann D."/>
            <person name="Bucher G."/>
        </authorList>
    </citation>
    <scope>NUCLEOTIDE SEQUENCE [LARGE SCALE GENOMIC DNA]</scope>
    <source>
        <strain evidence="18 19">Georgia GA2</strain>
    </source>
</reference>
<evidence type="ECO:0000256" key="3">
    <source>
        <dbReference type="ARBA" id="ARBA00004477"/>
    </source>
</evidence>
<keyword evidence="19" id="KW-1185">Reference proteome</keyword>
<gene>
    <name evidence="18" type="primary">AUGUSTUS-3.0.2_11646</name>
    <name evidence="18" type="ORF">TcasGA2_TC011646</name>
</gene>
<dbReference type="EC" id="2.5.1.18" evidence="5"/>
<proteinExistence type="inferred from homology"/>
<keyword evidence="6" id="KW-0808">Transferase</keyword>
<evidence type="ECO:0000256" key="15">
    <source>
        <dbReference type="ARBA" id="ARBA00039397"/>
    </source>
</evidence>
<comment type="function">
    <text evidence="1">Conjugation of reduced glutathione to a wide number of exogenous and endogenous hydrophobic electrophiles.</text>
</comment>
<dbReference type="STRING" id="7070.D6X0W8"/>
<feature type="transmembrane region" description="Helical" evidence="17">
    <location>
        <begin position="16"/>
        <end position="37"/>
    </location>
</feature>
<sequence length="113" mass="13026">MVEAEVLSLKNPVFCAYLISSCFLVVKMILLAFFTGYKRAVHKVYLSPEDADFNKGQVKTHDEVERVRRAHLNDLENIPIFWTSAFAYLWTKPSITVACFLYFGFVLRLSQVV</sequence>
<evidence type="ECO:0000256" key="7">
    <source>
        <dbReference type="ARBA" id="ARBA00022692"/>
    </source>
</evidence>